<proteinExistence type="predicted"/>
<keyword evidence="3" id="KW-1185">Reference proteome</keyword>
<organism evidence="2 3">
    <name type="scientific">Alloyangia pacifica</name>
    <dbReference type="NCBI Taxonomy" id="311180"/>
    <lineage>
        <taxon>Bacteria</taxon>
        <taxon>Pseudomonadati</taxon>
        <taxon>Pseudomonadota</taxon>
        <taxon>Alphaproteobacteria</taxon>
        <taxon>Rhodobacterales</taxon>
        <taxon>Roseobacteraceae</taxon>
        <taxon>Alloyangia</taxon>
    </lineage>
</organism>
<reference evidence="3" key="1">
    <citation type="submission" date="2016-10" db="EMBL/GenBank/DDBJ databases">
        <authorList>
            <person name="Varghese N."/>
            <person name="Submissions S."/>
        </authorList>
    </citation>
    <scope>NUCLEOTIDE SEQUENCE [LARGE SCALE GENOMIC DNA]</scope>
    <source>
        <strain evidence="3">DSM 26894</strain>
    </source>
</reference>
<evidence type="ECO:0008006" key="4">
    <source>
        <dbReference type="Google" id="ProtNLM"/>
    </source>
</evidence>
<feature type="transmembrane region" description="Helical" evidence="1">
    <location>
        <begin position="72"/>
        <end position="93"/>
    </location>
</feature>
<gene>
    <name evidence="2" type="ORF">SAMN04488050_104275</name>
</gene>
<dbReference type="InterPro" id="IPR021329">
    <property type="entry name" value="DUF2938"/>
</dbReference>
<sequence>MQQVLVGIAMGLGGTVAMDLWALLLHLVLGYPKPAWRNPGRWVVRVLQGKVFHDDIAATPPVANESAIGWSFHYAVGVAYGVIFVLLAGPGWLEEPRFLPLWLFALVTIAAGWFLLQPGMGLGWALSKTPTPWKGRALGLLAHTVFGLGMWAVALVAT</sequence>
<keyword evidence="1" id="KW-0812">Transmembrane</keyword>
<feature type="transmembrane region" description="Helical" evidence="1">
    <location>
        <begin position="6"/>
        <end position="31"/>
    </location>
</feature>
<keyword evidence="1" id="KW-0472">Membrane</keyword>
<dbReference type="EMBL" id="FOZW01000004">
    <property type="protein sequence ID" value="SFS74744.1"/>
    <property type="molecule type" value="Genomic_DNA"/>
</dbReference>
<dbReference type="RefSeq" id="WP_092423797.1">
    <property type="nucleotide sequence ID" value="NZ_FNCL01000004.1"/>
</dbReference>
<dbReference type="Proteomes" id="UP000199392">
    <property type="component" value="Unassembled WGS sequence"/>
</dbReference>
<dbReference type="OrthoDB" id="9812539at2"/>
<evidence type="ECO:0000256" key="1">
    <source>
        <dbReference type="SAM" id="Phobius"/>
    </source>
</evidence>
<dbReference type="Pfam" id="PF11158">
    <property type="entry name" value="DUF2938"/>
    <property type="match status" value="1"/>
</dbReference>
<dbReference type="AlphaFoldDB" id="A0A1I6SCS4"/>
<feature type="transmembrane region" description="Helical" evidence="1">
    <location>
        <begin position="137"/>
        <end position="157"/>
    </location>
</feature>
<evidence type="ECO:0000313" key="3">
    <source>
        <dbReference type="Proteomes" id="UP000199392"/>
    </source>
</evidence>
<accession>A0A1I6SCS4</accession>
<evidence type="ECO:0000313" key="2">
    <source>
        <dbReference type="EMBL" id="SFS74744.1"/>
    </source>
</evidence>
<feature type="transmembrane region" description="Helical" evidence="1">
    <location>
        <begin position="99"/>
        <end position="116"/>
    </location>
</feature>
<protein>
    <recommendedName>
        <fullName evidence="4">DUF2938 domain-containing protein</fullName>
    </recommendedName>
</protein>
<keyword evidence="1" id="KW-1133">Transmembrane helix</keyword>
<name>A0A1I6SCS4_9RHOB</name>